<evidence type="ECO:0000313" key="1">
    <source>
        <dbReference type="EMBL" id="TNN62020.1"/>
    </source>
</evidence>
<protein>
    <submittedName>
        <fullName evidence="1">Uncharacterized protein</fullName>
    </submittedName>
</protein>
<dbReference type="Proteomes" id="UP000314294">
    <property type="component" value="Unassembled WGS sequence"/>
</dbReference>
<dbReference type="EMBL" id="SRLO01000303">
    <property type="protein sequence ID" value="TNN62020.1"/>
    <property type="molecule type" value="Genomic_DNA"/>
</dbReference>
<name>A0A4Z2H919_9TELE</name>
<gene>
    <name evidence="1" type="ORF">EYF80_027758</name>
</gene>
<dbReference type="AlphaFoldDB" id="A0A4Z2H919"/>
<evidence type="ECO:0000313" key="2">
    <source>
        <dbReference type="Proteomes" id="UP000314294"/>
    </source>
</evidence>
<keyword evidence="2" id="KW-1185">Reference proteome</keyword>
<reference evidence="1 2" key="1">
    <citation type="submission" date="2019-03" db="EMBL/GenBank/DDBJ databases">
        <title>First draft genome of Liparis tanakae, snailfish: a comprehensive survey of snailfish specific genes.</title>
        <authorList>
            <person name="Kim W."/>
            <person name="Song I."/>
            <person name="Jeong J.-H."/>
            <person name="Kim D."/>
            <person name="Kim S."/>
            <person name="Ryu S."/>
            <person name="Song J.Y."/>
            <person name="Lee S.K."/>
        </authorList>
    </citation>
    <scope>NUCLEOTIDE SEQUENCE [LARGE SCALE GENOMIC DNA]</scope>
    <source>
        <tissue evidence="1">Muscle</tissue>
    </source>
</reference>
<accession>A0A4Z2H919</accession>
<proteinExistence type="predicted"/>
<comment type="caution">
    <text evidence="1">The sequence shown here is derived from an EMBL/GenBank/DDBJ whole genome shotgun (WGS) entry which is preliminary data.</text>
</comment>
<sequence>MATPNKQNLRLHYRRPQNKVTSRWRLFSLMLIFSMAEASGTAVVTPNAVVVLPRTPDWSQDRSPAQFPPVASTRTHLDASPVKEGALSSQQSDWLILLLPDWGTQDFVPSLSPSPLPPLGQCFSWMRCDREEQEVAGERLGSARGREALME</sequence>
<organism evidence="1 2">
    <name type="scientific">Liparis tanakae</name>
    <name type="common">Tanaka's snailfish</name>
    <dbReference type="NCBI Taxonomy" id="230148"/>
    <lineage>
        <taxon>Eukaryota</taxon>
        <taxon>Metazoa</taxon>
        <taxon>Chordata</taxon>
        <taxon>Craniata</taxon>
        <taxon>Vertebrata</taxon>
        <taxon>Euteleostomi</taxon>
        <taxon>Actinopterygii</taxon>
        <taxon>Neopterygii</taxon>
        <taxon>Teleostei</taxon>
        <taxon>Neoteleostei</taxon>
        <taxon>Acanthomorphata</taxon>
        <taxon>Eupercaria</taxon>
        <taxon>Perciformes</taxon>
        <taxon>Cottioidei</taxon>
        <taxon>Cottales</taxon>
        <taxon>Liparidae</taxon>
        <taxon>Liparis</taxon>
    </lineage>
</organism>